<feature type="region of interest" description="Disordered" evidence="1">
    <location>
        <begin position="66"/>
        <end position="149"/>
    </location>
</feature>
<keyword evidence="3" id="KW-1185">Reference proteome</keyword>
<comment type="caution">
    <text evidence="2">The sequence shown here is derived from an EMBL/GenBank/DDBJ whole genome shotgun (WGS) entry which is preliminary data.</text>
</comment>
<name>A0A8H6XSQ5_9AGAR</name>
<evidence type="ECO:0000313" key="3">
    <source>
        <dbReference type="Proteomes" id="UP000623467"/>
    </source>
</evidence>
<dbReference type="EMBL" id="JACAZH010000019">
    <property type="protein sequence ID" value="KAF7346049.1"/>
    <property type="molecule type" value="Genomic_DNA"/>
</dbReference>
<feature type="compositionally biased region" description="Basic residues" evidence="1">
    <location>
        <begin position="75"/>
        <end position="86"/>
    </location>
</feature>
<protein>
    <submittedName>
        <fullName evidence="2">Uncharacterized protein</fullName>
    </submittedName>
</protein>
<accession>A0A8H6XSQ5</accession>
<dbReference type="AlphaFoldDB" id="A0A8H6XSQ5"/>
<evidence type="ECO:0000256" key="1">
    <source>
        <dbReference type="SAM" id="MobiDB-lite"/>
    </source>
</evidence>
<reference evidence="2" key="1">
    <citation type="submission" date="2020-05" db="EMBL/GenBank/DDBJ databases">
        <title>Mycena genomes resolve the evolution of fungal bioluminescence.</title>
        <authorList>
            <person name="Tsai I.J."/>
        </authorList>
    </citation>
    <scope>NUCLEOTIDE SEQUENCE</scope>
    <source>
        <strain evidence="2">160909Yilan</strain>
    </source>
</reference>
<feature type="compositionally biased region" description="Basic and acidic residues" evidence="1">
    <location>
        <begin position="117"/>
        <end position="131"/>
    </location>
</feature>
<proteinExistence type="predicted"/>
<gene>
    <name evidence="2" type="ORF">MSAN_01830900</name>
</gene>
<sequence length="173" mass="18517">MASQRTVPKYTDQMRPLHNVDVCFISLATASGTRHTAPETTGVLPCSSRFQSLVIADADCRSNESLFALPNTPKNRNRRRKGRRSNKSSQKTATAANVHTDKPTGQHKRIGMNLDNDSERPAKRARSEARTDLASISATGGTGGAGGSGGIKGGNGGIGTGPVWNMNVFYFQR</sequence>
<dbReference type="Proteomes" id="UP000623467">
    <property type="component" value="Unassembled WGS sequence"/>
</dbReference>
<evidence type="ECO:0000313" key="2">
    <source>
        <dbReference type="EMBL" id="KAF7346049.1"/>
    </source>
</evidence>
<organism evidence="2 3">
    <name type="scientific">Mycena sanguinolenta</name>
    <dbReference type="NCBI Taxonomy" id="230812"/>
    <lineage>
        <taxon>Eukaryota</taxon>
        <taxon>Fungi</taxon>
        <taxon>Dikarya</taxon>
        <taxon>Basidiomycota</taxon>
        <taxon>Agaricomycotina</taxon>
        <taxon>Agaricomycetes</taxon>
        <taxon>Agaricomycetidae</taxon>
        <taxon>Agaricales</taxon>
        <taxon>Marasmiineae</taxon>
        <taxon>Mycenaceae</taxon>
        <taxon>Mycena</taxon>
    </lineage>
</organism>
<feature type="compositionally biased region" description="Gly residues" evidence="1">
    <location>
        <begin position="140"/>
        <end position="149"/>
    </location>
</feature>